<dbReference type="EMBL" id="HBNS01027967">
    <property type="protein sequence ID" value="CAE4620727.1"/>
    <property type="molecule type" value="Transcribed_RNA"/>
</dbReference>
<keyword evidence="1" id="KW-1133">Transmembrane helix</keyword>
<accession>A0A7S4RP46</accession>
<protein>
    <submittedName>
        <fullName evidence="2">Uncharacterized protein</fullName>
    </submittedName>
</protein>
<reference evidence="2" key="1">
    <citation type="submission" date="2021-01" db="EMBL/GenBank/DDBJ databases">
        <authorList>
            <person name="Corre E."/>
            <person name="Pelletier E."/>
            <person name="Niang G."/>
            <person name="Scheremetjew M."/>
            <person name="Finn R."/>
            <person name="Kale V."/>
            <person name="Holt S."/>
            <person name="Cochrane G."/>
            <person name="Meng A."/>
            <person name="Brown T."/>
            <person name="Cohen L."/>
        </authorList>
    </citation>
    <scope>NUCLEOTIDE SEQUENCE</scope>
    <source>
        <strain evidence="2">GSO104</strain>
    </source>
</reference>
<keyword evidence="1" id="KW-0472">Membrane</keyword>
<feature type="transmembrane region" description="Helical" evidence="1">
    <location>
        <begin position="191"/>
        <end position="214"/>
    </location>
</feature>
<proteinExistence type="predicted"/>
<sequence>MHCLCPPKDAIDPGGWKNVFESNCRRVHVTVCTVSVGNDLIVKSLARRRELMRQTDVMLPPDESLGMLNISKFAAKIEKKRHFWDTLYAKIVPGIPELFGQVVVLTSKVKGLAQWSRPANNIFITFETESTQQRVLRHLSVGMIHVMGNNTSKISNPNHLFRGEKLSNAREANEPSTIRWTDLNQKRRNIWYTQLQTTIASVGVIALIAMFTAFCK</sequence>
<name>A0A7S4RP46_9STRA</name>
<dbReference type="AlphaFoldDB" id="A0A7S4RP46"/>
<gene>
    <name evidence="2" type="ORF">DBRI00130_LOCUS21992</name>
</gene>
<evidence type="ECO:0000256" key="1">
    <source>
        <dbReference type="SAM" id="Phobius"/>
    </source>
</evidence>
<organism evidence="2">
    <name type="scientific">Ditylum brightwellii</name>
    <dbReference type="NCBI Taxonomy" id="49249"/>
    <lineage>
        <taxon>Eukaryota</taxon>
        <taxon>Sar</taxon>
        <taxon>Stramenopiles</taxon>
        <taxon>Ochrophyta</taxon>
        <taxon>Bacillariophyta</taxon>
        <taxon>Mediophyceae</taxon>
        <taxon>Lithodesmiophycidae</taxon>
        <taxon>Lithodesmiales</taxon>
        <taxon>Lithodesmiaceae</taxon>
        <taxon>Ditylum</taxon>
    </lineage>
</organism>
<keyword evidence="1" id="KW-0812">Transmembrane</keyword>
<evidence type="ECO:0000313" key="2">
    <source>
        <dbReference type="EMBL" id="CAE4620727.1"/>
    </source>
</evidence>